<accession>A0AAD7UK57</accession>
<dbReference type="GO" id="GO:0051082">
    <property type="term" value="F:unfolded protein binding"/>
    <property type="evidence" value="ECO:0007669"/>
    <property type="project" value="TreeGrafter"/>
</dbReference>
<keyword evidence="3" id="KW-0496">Mitochondrion</keyword>
<dbReference type="EMBL" id="JAQMWT010000127">
    <property type="protein sequence ID" value="KAJ8609893.1"/>
    <property type="molecule type" value="Genomic_DNA"/>
</dbReference>
<dbReference type="HAMAP" id="MF_01151">
    <property type="entry name" value="GrpE"/>
    <property type="match status" value="1"/>
</dbReference>
<dbReference type="SUPFAM" id="SSF58014">
    <property type="entry name" value="Coiled-coil domain of nucleotide exchange factor GrpE"/>
    <property type="match status" value="1"/>
</dbReference>
<dbReference type="GO" id="GO:0051087">
    <property type="term" value="F:protein-folding chaperone binding"/>
    <property type="evidence" value="ECO:0007669"/>
    <property type="project" value="InterPro"/>
</dbReference>
<dbReference type="InterPro" id="IPR000740">
    <property type="entry name" value="GrpE"/>
</dbReference>
<gene>
    <name evidence="6" type="ORF">CTAYLR_007512</name>
</gene>
<dbReference type="Gene3D" id="2.30.22.10">
    <property type="entry name" value="Head domain of nucleotide exchange factor GrpE"/>
    <property type="match status" value="1"/>
</dbReference>
<dbReference type="Pfam" id="PF01025">
    <property type="entry name" value="GrpE"/>
    <property type="match status" value="1"/>
</dbReference>
<protein>
    <recommendedName>
        <fullName evidence="3">GrpE protein homolog</fullName>
    </recommendedName>
</protein>
<dbReference type="GO" id="GO:0001405">
    <property type="term" value="C:PAM complex, Tim23 associated import motor"/>
    <property type="evidence" value="ECO:0007669"/>
    <property type="project" value="TreeGrafter"/>
</dbReference>
<organism evidence="6 7">
    <name type="scientific">Chrysophaeum taylorii</name>
    <dbReference type="NCBI Taxonomy" id="2483200"/>
    <lineage>
        <taxon>Eukaryota</taxon>
        <taxon>Sar</taxon>
        <taxon>Stramenopiles</taxon>
        <taxon>Ochrophyta</taxon>
        <taxon>Pelagophyceae</taxon>
        <taxon>Pelagomonadales</taxon>
        <taxon>Pelagomonadaceae</taxon>
        <taxon>Chrysophaeum</taxon>
    </lineage>
</organism>
<feature type="region of interest" description="Disordered" evidence="5">
    <location>
        <begin position="33"/>
        <end position="70"/>
    </location>
</feature>
<dbReference type="GO" id="GO:0030150">
    <property type="term" value="P:protein import into mitochondrial matrix"/>
    <property type="evidence" value="ECO:0007669"/>
    <property type="project" value="TreeGrafter"/>
</dbReference>
<proteinExistence type="inferred from homology"/>
<keyword evidence="2 3" id="KW-0143">Chaperone</keyword>
<comment type="function">
    <text evidence="3">Essential component of the PAM complex, a complex required for the translocation of transit peptide-containing proteins from the inner membrane into the mitochondrial matrix in an ATP-dependent manner.</text>
</comment>
<reference evidence="6" key="1">
    <citation type="submission" date="2023-01" db="EMBL/GenBank/DDBJ databases">
        <title>Metagenome sequencing of chrysophaentin producing Chrysophaeum taylorii.</title>
        <authorList>
            <person name="Davison J."/>
            <person name="Bewley C."/>
        </authorList>
    </citation>
    <scope>NUCLEOTIDE SEQUENCE</scope>
    <source>
        <strain evidence="6">NIES-1699</strain>
    </source>
</reference>
<feature type="compositionally biased region" description="Basic and acidic residues" evidence="5">
    <location>
        <begin position="53"/>
        <end position="67"/>
    </location>
</feature>
<comment type="caution">
    <text evidence="6">The sequence shown here is derived from an EMBL/GenBank/DDBJ whole genome shotgun (WGS) entry which is preliminary data.</text>
</comment>
<evidence type="ECO:0000256" key="3">
    <source>
        <dbReference type="RuleBase" id="RU000640"/>
    </source>
</evidence>
<dbReference type="PANTHER" id="PTHR21237:SF23">
    <property type="entry name" value="GRPE PROTEIN HOMOLOG, MITOCHONDRIAL"/>
    <property type="match status" value="1"/>
</dbReference>
<comment type="subcellular location">
    <subcellularLocation>
        <location evidence="3">Mitochondrion matrix</location>
    </subcellularLocation>
</comment>
<dbReference type="GO" id="GO:0000774">
    <property type="term" value="F:adenyl-nucleotide exchange factor activity"/>
    <property type="evidence" value="ECO:0007669"/>
    <property type="project" value="InterPro"/>
</dbReference>
<dbReference type="InterPro" id="IPR013805">
    <property type="entry name" value="GrpE_CC"/>
</dbReference>
<evidence type="ECO:0000256" key="2">
    <source>
        <dbReference type="ARBA" id="ARBA00023186"/>
    </source>
</evidence>
<evidence type="ECO:0000256" key="4">
    <source>
        <dbReference type="RuleBase" id="RU004478"/>
    </source>
</evidence>
<sequence length="232" mass="25224">MLALRVLPRVGVVVAPTRARVVRCRPTFHSITARRNLSSTNNEGPAAESESEQPVKEEAAAKEKATEEEAAAAAAAAELAAALSERDEYKDKWMRTMAEMENMRKIKERDVANAREYSVQKFAKSMLEVSDSLGYALTASEKDDASLASLVEGVGLTRTQLVKAFNEHGLSEFGEVGDKFDPSMHEALFEFDDPDKDPSTVGQVLKTGFALHGRVIRAAQVGVIKARPSSAD</sequence>
<name>A0AAD7UK57_9STRA</name>
<dbReference type="Gene3D" id="3.90.20.20">
    <property type="match status" value="1"/>
</dbReference>
<feature type="compositionally biased region" description="Polar residues" evidence="5">
    <location>
        <begin position="33"/>
        <end position="43"/>
    </location>
</feature>
<dbReference type="CDD" id="cd00446">
    <property type="entry name" value="GrpE"/>
    <property type="match status" value="1"/>
</dbReference>
<dbReference type="PROSITE" id="PS01071">
    <property type="entry name" value="GRPE"/>
    <property type="match status" value="1"/>
</dbReference>
<evidence type="ECO:0000313" key="6">
    <source>
        <dbReference type="EMBL" id="KAJ8609893.1"/>
    </source>
</evidence>
<evidence type="ECO:0000256" key="1">
    <source>
        <dbReference type="ARBA" id="ARBA00009054"/>
    </source>
</evidence>
<dbReference type="GO" id="GO:0006457">
    <property type="term" value="P:protein folding"/>
    <property type="evidence" value="ECO:0007669"/>
    <property type="project" value="InterPro"/>
</dbReference>
<dbReference type="PRINTS" id="PR00773">
    <property type="entry name" value="GRPEPROTEIN"/>
</dbReference>
<dbReference type="SUPFAM" id="SSF51064">
    <property type="entry name" value="Head domain of nucleotide exchange factor GrpE"/>
    <property type="match status" value="1"/>
</dbReference>
<dbReference type="PANTHER" id="PTHR21237">
    <property type="entry name" value="GRPE PROTEIN"/>
    <property type="match status" value="1"/>
</dbReference>
<dbReference type="GO" id="GO:0042803">
    <property type="term" value="F:protein homodimerization activity"/>
    <property type="evidence" value="ECO:0007669"/>
    <property type="project" value="InterPro"/>
</dbReference>
<keyword evidence="7" id="KW-1185">Reference proteome</keyword>
<dbReference type="AlphaFoldDB" id="A0AAD7UK57"/>
<comment type="similarity">
    <text evidence="1 4">Belongs to the GrpE family.</text>
</comment>
<dbReference type="Proteomes" id="UP001230188">
    <property type="component" value="Unassembled WGS sequence"/>
</dbReference>
<dbReference type="InterPro" id="IPR009012">
    <property type="entry name" value="GrpE_head"/>
</dbReference>
<evidence type="ECO:0000256" key="5">
    <source>
        <dbReference type="SAM" id="MobiDB-lite"/>
    </source>
</evidence>
<evidence type="ECO:0000313" key="7">
    <source>
        <dbReference type="Proteomes" id="UP001230188"/>
    </source>
</evidence>